<sequence>MDHQILLLVAAVVGAGLAFRVLGAIVKTAVVLGLLLCIITALNPVWGQMAVDLTHSALQLVVDRIQRVV</sequence>
<evidence type="ECO:0000313" key="2">
    <source>
        <dbReference type="EMBL" id="BAG41535.1"/>
    </source>
</evidence>
<name>B2ZXV9_9CAUD</name>
<dbReference type="EMBL" id="AB366653">
    <property type="protein sequence ID" value="BAG41535.1"/>
    <property type="molecule type" value="Genomic_DNA"/>
</dbReference>
<evidence type="ECO:0000313" key="3">
    <source>
        <dbReference type="Proteomes" id="UP000001034"/>
    </source>
</evidence>
<protein>
    <submittedName>
        <fullName evidence="2">Uncharacterized protein</fullName>
    </submittedName>
</protein>
<keyword evidence="1" id="KW-0812">Transmembrane</keyword>
<proteinExistence type="predicted"/>
<dbReference type="RefSeq" id="YP_001949965.1">
    <property type="nucleotide sequence ID" value="NC_010811.2"/>
</dbReference>
<keyword evidence="1" id="KW-1133">Transmembrane helix</keyword>
<reference evidence="2 3" key="1">
    <citation type="journal article" date="2010" name="Virology">
        <title>A jumbo phage infecting the phytopathogen Ralstonia solanacearum defines a new lineage of the Myoviridae family.</title>
        <authorList>
            <person name="Yamada T."/>
            <person name="Satoh S."/>
            <person name="Ishikawa H."/>
            <person name="Fujiwara A."/>
            <person name="Kawasaki T."/>
            <person name="Fujie M."/>
            <person name="Ogata H."/>
        </authorList>
    </citation>
    <scope>NUCLEOTIDE SEQUENCE [LARGE SCALE GENOMIC DNA]</scope>
</reference>
<keyword evidence="1" id="KW-0472">Membrane</keyword>
<keyword evidence="3" id="KW-1185">Reference proteome</keyword>
<dbReference type="KEGG" id="vg:6369798"/>
<evidence type="ECO:0000256" key="1">
    <source>
        <dbReference type="SAM" id="Phobius"/>
    </source>
</evidence>
<accession>B2ZXV9</accession>
<feature type="transmembrane region" description="Helical" evidence="1">
    <location>
        <begin position="28"/>
        <end position="46"/>
    </location>
</feature>
<dbReference type="GeneID" id="6369798"/>
<organism evidence="2 3">
    <name type="scientific">Ralstonia phage phiRSL1</name>
    <dbReference type="NCBI Taxonomy" id="1980924"/>
    <lineage>
        <taxon>Viruses</taxon>
        <taxon>Duplodnaviria</taxon>
        <taxon>Heunggongvirae</taxon>
        <taxon>Uroviricota</taxon>
        <taxon>Caudoviricetes</taxon>
        <taxon>Mieseafarmvirus</taxon>
        <taxon>Mieseafarmvirus RSL1</taxon>
    </lineage>
</organism>
<dbReference type="Proteomes" id="UP000001034">
    <property type="component" value="Segment"/>
</dbReference>